<evidence type="ECO:0000259" key="3">
    <source>
        <dbReference type="SMART" id="SM00495"/>
    </source>
</evidence>
<evidence type="ECO:0000256" key="2">
    <source>
        <dbReference type="SAM" id="SignalP"/>
    </source>
</evidence>
<dbReference type="GO" id="GO:0120147">
    <property type="term" value="F:formylglycine-generating oxidase activity"/>
    <property type="evidence" value="ECO:0007669"/>
    <property type="project" value="TreeGrafter"/>
</dbReference>
<evidence type="ECO:0000313" key="4">
    <source>
        <dbReference type="EMBL" id="XBM01073.1"/>
    </source>
</evidence>
<dbReference type="CDD" id="cd12215">
    <property type="entry name" value="ChiC_BD"/>
    <property type="match status" value="1"/>
</dbReference>
<dbReference type="InterPro" id="IPR016187">
    <property type="entry name" value="CTDL_fold"/>
</dbReference>
<dbReference type="InterPro" id="IPR005532">
    <property type="entry name" value="SUMF_dom"/>
</dbReference>
<reference evidence="4" key="1">
    <citation type="submission" date="2024-05" db="EMBL/GenBank/DDBJ databases">
        <authorList>
            <person name="Yang L."/>
            <person name="Pan L."/>
        </authorList>
    </citation>
    <scope>NUCLEOTIDE SEQUENCE</scope>
    <source>
        <strain evidence="4">FCG-7</strain>
    </source>
</reference>
<dbReference type="Gene3D" id="3.90.1580.10">
    <property type="entry name" value="paralog of FGE (formylglycine-generating enzyme)"/>
    <property type="match status" value="1"/>
</dbReference>
<organism evidence="4">
    <name type="scientific">Chitinibacter mangrovi</name>
    <dbReference type="NCBI Taxonomy" id="3153927"/>
    <lineage>
        <taxon>Bacteria</taxon>
        <taxon>Pseudomonadati</taxon>
        <taxon>Pseudomonadota</taxon>
        <taxon>Betaproteobacteria</taxon>
        <taxon>Neisseriales</taxon>
        <taxon>Chitinibacteraceae</taxon>
        <taxon>Chitinibacter</taxon>
    </lineage>
</organism>
<dbReference type="SUPFAM" id="SSF51055">
    <property type="entry name" value="Carbohydrate binding domain"/>
    <property type="match status" value="1"/>
</dbReference>
<dbReference type="EMBL" id="CP157355">
    <property type="protein sequence ID" value="XBM01073.1"/>
    <property type="molecule type" value="Genomic_DNA"/>
</dbReference>
<dbReference type="KEGG" id="cmav:ABHF33_01960"/>
<dbReference type="SUPFAM" id="SSF56436">
    <property type="entry name" value="C-type lectin-like"/>
    <property type="match status" value="1"/>
</dbReference>
<evidence type="ECO:0000256" key="1">
    <source>
        <dbReference type="ARBA" id="ARBA00022801"/>
    </source>
</evidence>
<dbReference type="Gene3D" id="2.10.10.20">
    <property type="entry name" value="Carbohydrate-binding module superfamily 5/12"/>
    <property type="match status" value="1"/>
</dbReference>
<dbReference type="GO" id="GO:0005975">
    <property type="term" value="P:carbohydrate metabolic process"/>
    <property type="evidence" value="ECO:0007669"/>
    <property type="project" value="InterPro"/>
</dbReference>
<protein>
    <submittedName>
        <fullName evidence="4">SUMF1/EgtB/PvdO family nonheme iron enzyme</fullName>
    </submittedName>
</protein>
<dbReference type="InterPro" id="IPR042095">
    <property type="entry name" value="SUMF_sf"/>
</dbReference>
<dbReference type="InterPro" id="IPR036573">
    <property type="entry name" value="CBM_sf_5/12"/>
</dbReference>
<name>A0AAU7FBL6_9NEIS</name>
<dbReference type="GO" id="GO:0005576">
    <property type="term" value="C:extracellular region"/>
    <property type="evidence" value="ECO:0007669"/>
    <property type="project" value="InterPro"/>
</dbReference>
<dbReference type="PANTHER" id="PTHR23150">
    <property type="entry name" value="SULFATASE MODIFYING FACTOR 1, 2"/>
    <property type="match status" value="1"/>
</dbReference>
<proteinExistence type="predicted"/>
<dbReference type="InterPro" id="IPR051043">
    <property type="entry name" value="Sulfatase_Mod_Factor_Kinase"/>
</dbReference>
<feature type="chain" id="PRO_5043447973" evidence="2">
    <location>
        <begin position="42"/>
        <end position="346"/>
    </location>
</feature>
<feature type="domain" description="Chitin-binding type-3" evidence="3">
    <location>
        <begin position="41"/>
        <end position="84"/>
    </location>
</feature>
<dbReference type="SMART" id="SM00495">
    <property type="entry name" value="ChtBD3"/>
    <property type="match status" value="1"/>
</dbReference>
<accession>A0AAU7FBL6</accession>
<feature type="signal peptide" evidence="2">
    <location>
        <begin position="1"/>
        <end position="41"/>
    </location>
</feature>
<dbReference type="Pfam" id="PF03781">
    <property type="entry name" value="FGE-sulfatase"/>
    <property type="match status" value="1"/>
</dbReference>
<dbReference type="GO" id="GO:0030246">
    <property type="term" value="F:carbohydrate binding"/>
    <property type="evidence" value="ECO:0007669"/>
    <property type="project" value="InterPro"/>
</dbReference>
<dbReference type="Pfam" id="PF02839">
    <property type="entry name" value="CBM_5_12"/>
    <property type="match status" value="1"/>
</dbReference>
<keyword evidence="1" id="KW-0378">Hydrolase</keyword>
<gene>
    <name evidence="4" type="ORF">ABHF33_01960</name>
</gene>
<dbReference type="AlphaFoldDB" id="A0AAU7FBL6"/>
<dbReference type="InterPro" id="IPR003610">
    <property type="entry name" value="CBM5/12"/>
</dbReference>
<dbReference type="PANTHER" id="PTHR23150:SF19">
    <property type="entry name" value="FORMYLGLYCINE-GENERATING ENZYME"/>
    <property type="match status" value="1"/>
</dbReference>
<dbReference type="RefSeq" id="WP_348945394.1">
    <property type="nucleotide sequence ID" value="NZ_CP157355.1"/>
</dbReference>
<sequence>MKTGFRPLMAALCRSGWRTAADKTTAALALMALMAGSLVNAADWQAAATYGKGDSVTYLGQTYQARWWTRGETPGTEWGAWQVHGHAVPAQLKTIRGGTFTMGATITSGFNYPNEYPLHQVTLGHYQIGRTEVTFAEFDRYTSATGRPPASSLDLGGFELGRHHLPVVNVSWFDVIRYINWLNQQQGWPVSYNEHTGDLLDAAGQPTRDIRKVFGYRLPTEAEWEYAARERDRDLINAWGNGLPLNGNQPLANIADRSFMLHFGELAQGFNPWPGVDDGHARLAPVGSYPANALGLYDMSGNVWEWISDRERVYTSDPQVNPLGDNAVLICACCVAPAGIIRPICI</sequence>
<keyword evidence="2" id="KW-0732">Signal</keyword>
<dbReference type="GO" id="GO:0004553">
    <property type="term" value="F:hydrolase activity, hydrolyzing O-glycosyl compounds"/>
    <property type="evidence" value="ECO:0007669"/>
    <property type="project" value="InterPro"/>
</dbReference>